<keyword evidence="5" id="KW-0732">Signal</keyword>
<dbReference type="KEGG" id="cmk:103191143"/>
<dbReference type="CDD" id="cd00273">
    <property type="entry name" value="Chemokine_CXC"/>
    <property type="match status" value="1"/>
</dbReference>
<dbReference type="OMA" id="PSCANVE"/>
<name>V9LJB5_CALMI</name>
<dbReference type="GO" id="GO:0006952">
    <property type="term" value="P:defense response"/>
    <property type="evidence" value="ECO:0007669"/>
    <property type="project" value="InterPro"/>
</dbReference>
<organism evidence="7">
    <name type="scientific">Callorhinchus milii</name>
    <name type="common">Ghost shark</name>
    <dbReference type="NCBI Taxonomy" id="7868"/>
    <lineage>
        <taxon>Eukaryota</taxon>
        <taxon>Metazoa</taxon>
        <taxon>Chordata</taxon>
        <taxon>Craniata</taxon>
        <taxon>Vertebrata</taxon>
        <taxon>Chondrichthyes</taxon>
        <taxon>Holocephali</taxon>
        <taxon>Chimaeriformes</taxon>
        <taxon>Callorhinchidae</taxon>
        <taxon>Callorhinchus</taxon>
    </lineage>
</organism>
<dbReference type="InterPro" id="IPR036048">
    <property type="entry name" value="Interleukin_8-like_sf"/>
</dbReference>
<dbReference type="SUPFAM" id="SSF54117">
    <property type="entry name" value="Interleukin 8-like chemokines"/>
    <property type="match status" value="1"/>
</dbReference>
<evidence type="ECO:0000313" key="7">
    <source>
        <dbReference type="EMBL" id="AFP13324.1"/>
    </source>
</evidence>
<dbReference type="OrthoDB" id="9937393at2759"/>
<reference evidence="9" key="1">
    <citation type="journal article" date="2006" name="Science">
        <title>Ancient noncoding elements conserved in the human genome.</title>
        <authorList>
            <person name="Venkatesh B."/>
            <person name="Kirkness E.F."/>
            <person name="Loh Y.H."/>
            <person name="Halpern A.L."/>
            <person name="Lee A.P."/>
            <person name="Johnson J."/>
            <person name="Dandona N."/>
            <person name="Viswanathan L.D."/>
            <person name="Tay A."/>
            <person name="Venter J.C."/>
            <person name="Strausberg R.L."/>
            <person name="Brenner S."/>
        </authorList>
    </citation>
    <scope>NUCLEOTIDE SEQUENCE [LARGE SCALE GENOMIC DNA]</scope>
</reference>
<feature type="signal peptide" evidence="5">
    <location>
        <begin position="1"/>
        <end position="21"/>
    </location>
</feature>
<reference evidence="8" key="4">
    <citation type="submission" date="2025-05" db="UniProtKB">
        <authorList>
            <consortium name="Ensembl"/>
        </authorList>
    </citation>
    <scope>IDENTIFICATION</scope>
</reference>
<protein>
    <submittedName>
        <fullName evidence="8">Alveolar macrophage chemotactic factor 2-like</fullName>
    </submittedName>
    <submittedName>
        <fullName evidence="7">Interleukin-8</fullName>
    </submittedName>
</protein>
<dbReference type="PANTHER" id="PTHR12015">
    <property type="entry name" value="SMALL INDUCIBLE CYTOKINE A"/>
    <property type="match status" value="1"/>
</dbReference>
<evidence type="ECO:0000313" key="9">
    <source>
        <dbReference type="Proteomes" id="UP000314986"/>
    </source>
</evidence>
<dbReference type="GO" id="GO:0005615">
    <property type="term" value="C:extracellular space"/>
    <property type="evidence" value="ECO:0007669"/>
    <property type="project" value="UniProtKB-KW"/>
</dbReference>
<dbReference type="RefSeq" id="XP_007910297.1">
    <property type="nucleotide sequence ID" value="XM_007912106.2"/>
</dbReference>
<evidence type="ECO:0000259" key="6">
    <source>
        <dbReference type="SMART" id="SM00199"/>
    </source>
</evidence>
<gene>
    <name evidence="8" type="primary">LOC103191143</name>
</gene>
<comment type="subcellular location">
    <subcellularLocation>
        <location evidence="1">Secreted</location>
    </subcellularLocation>
</comment>
<dbReference type="STRING" id="7868.ENSCMIP00000027983"/>
<reference evidence="7 9" key="3">
    <citation type="journal article" date="2014" name="Nature">
        <title>Elephant shark genome provides unique insights into gnathostome evolution.</title>
        <authorList>
            <consortium name="International Elephant Shark Genome Sequencing Consortium"/>
            <person name="Venkatesh B."/>
            <person name="Lee A.P."/>
            <person name="Ravi V."/>
            <person name="Maurya A.K."/>
            <person name="Lian M.M."/>
            <person name="Swann J.B."/>
            <person name="Ohta Y."/>
            <person name="Flajnik M.F."/>
            <person name="Sutoh Y."/>
            <person name="Kasahara M."/>
            <person name="Hoon S."/>
            <person name="Gangu V."/>
            <person name="Roy S.W."/>
            <person name="Irimia M."/>
            <person name="Korzh V."/>
            <person name="Kondrychyn I."/>
            <person name="Lim Z.W."/>
            <person name="Tay B.H."/>
            <person name="Tohari S."/>
            <person name="Kong K.W."/>
            <person name="Ho S."/>
            <person name="Lorente-Galdos B."/>
            <person name="Quilez J."/>
            <person name="Marques-Bonet T."/>
            <person name="Raney B.J."/>
            <person name="Ingham P.W."/>
            <person name="Tay A."/>
            <person name="Hillier L.W."/>
            <person name="Minx P."/>
            <person name="Boehm T."/>
            <person name="Wilson R.K."/>
            <person name="Brenner S."/>
            <person name="Warren W.C."/>
        </authorList>
    </citation>
    <scope>NUCLEOTIDE SEQUENCE</scope>
    <source>
        <tissue evidence="7">Gills</tissue>
    </source>
</reference>
<dbReference type="InterPro" id="IPR001089">
    <property type="entry name" value="Chemokine_CXC"/>
</dbReference>
<comment type="similarity">
    <text evidence="2">Belongs to the intercrine alpha (chemokine CxC) family.</text>
</comment>
<dbReference type="Pfam" id="PF00048">
    <property type="entry name" value="IL8"/>
    <property type="match status" value="1"/>
</dbReference>
<evidence type="ECO:0000313" key="8">
    <source>
        <dbReference type="Ensembl" id="ENSCMIP00000027983.1"/>
    </source>
</evidence>
<feature type="chain" id="PRO_5044739670" evidence="5">
    <location>
        <begin position="22"/>
        <end position="93"/>
    </location>
</feature>
<keyword evidence="4" id="KW-0964">Secreted</keyword>
<dbReference type="Ensembl" id="ENSCMIT00000028424.1">
    <property type="protein sequence ID" value="ENSCMIP00000027983.1"/>
    <property type="gene ID" value="ENSCMIG00000012169.1"/>
</dbReference>
<evidence type="ECO:0000256" key="2">
    <source>
        <dbReference type="ARBA" id="ARBA00010665"/>
    </source>
</evidence>
<dbReference type="InterPro" id="IPR039809">
    <property type="entry name" value="Chemokine_b/g/d"/>
</dbReference>
<dbReference type="PANTHER" id="PTHR12015:SF198">
    <property type="entry name" value="PLATELET BASIC PROTEIN"/>
    <property type="match status" value="1"/>
</dbReference>
<dbReference type="SMART" id="SM00199">
    <property type="entry name" value="SCY"/>
    <property type="match status" value="1"/>
</dbReference>
<dbReference type="PRINTS" id="PR00437">
    <property type="entry name" value="SMALLCYTKCXC"/>
</dbReference>
<feature type="domain" description="Chemokine interleukin-8-like" evidence="6">
    <location>
        <begin position="21"/>
        <end position="82"/>
    </location>
</feature>
<reference evidence="9" key="2">
    <citation type="journal article" date="2007" name="PLoS Biol.">
        <title>Survey sequencing and comparative analysis of the elephant shark (Callorhinchus milii) genome.</title>
        <authorList>
            <person name="Venkatesh B."/>
            <person name="Kirkness E.F."/>
            <person name="Loh Y.H."/>
            <person name="Halpern A.L."/>
            <person name="Lee A.P."/>
            <person name="Johnson J."/>
            <person name="Dandona N."/>
            <person name="Viswanathan L.D."/>
            <person name="Tay A."/>
            <person name="Venter J.C."/>
            <person name="Strausberg R.L."/>
            <person name="Brenner S."/>
        </authorList>
    </citation>
    <scope>NUCLEOTIDE SEQUENCE [LARGE SCALE GENOMIC DNA]</scope>
</reference>
<dbReference type="GO" id="GO:0008009">
    <property type="term" value="F:chemokine activity"/>
    <property type="evidence" value="ECO:0007669"/>
    <property type="project" value="InterPro"/>
</dbReference>
<keyword evidence="9" id="KW-1185">Reference proteome</keyword>
<dbReference type="PRINTS" id="PR00436">
    <property type="entry name" value="INTERLEUKIN8"/>
</dbReference>
<dbReference type="InterPro" id="IPR001811">
    <property type="entry name" value="Chemokine_IL8-like_dom"/>
</dbReference>
<dbReference type="GO" id="GO:0006955">
    <property type="term" value="P:immune response"/>
    <property type="evidence" value="ECO:0007669"/>
    <property type="project" value="InterPro"/>
</dbReference>
<dbReference type="AlphaFoldDB" id="V9LJB5"/>
<accession>V9LJB5</accession>
<evidence type="ECO:0000256" key="3">
    <source>
        <dbReference type="ARBA" id="ARBA00022514"/>
    </source>
</evidence>
<dbReference type="GeneTree" id="ENSGT01150000289730"/>
<dbReference type="GeneID" id="103191143"/>
<dbReference type="Proteomes" id="UP000314986">
    <property type="component" value="Unassembled WGS sequence"/>
</dbReference>
<dbReference type="InterPro" id="IPR033899">
    <property type="entry name" value="CXC_Chemokine_domain"/>
</dbReference>
<dbReference type="Gene3D" id="2.40.50.40">
    <property type="match status" value="1"/>
</dbReference>
<evidence type="ECO:0000256" key="1">
    <source>
        <dbReference type="ARBA" id="ARBA00004613"/>
    </source>
</evidence>
<evidence type="ECO:0000256" key="5">
    <source>
        <dbReference type="SAM" id="SignalP"/>
    </source>
</evidence>
<keyword evidence="3" id="KW-0202">Cytokine</keyword>
<dbReference type="EMBL" id="JW880807">
    <property type="protein sequence ID" value="AFP13324.1"/>
    <property type="molecule type" value="mRNA"/>
</dbReference>
<evidence type="ECO:0000256" key="4">
    <source>
        <dbReference type="ARBA" id="ARBA00022525"/>
    </source>
</evidence>
<dbReference type="FunFam" id="2.40.50.40:FF:000004">
    <property type="entry name" value="C-X-C motif chemokine"/>
    <property type="match status" value="1"/>
</dbReference>
<proteinExistence type="evidence at transcript level"/>
<sequence>MNSKVTISLLVLYLASPQGATLRCRCIKTEPNFIHPKFIDNIIIIPSGPHCPKAAIIATLQSFKQVCLNPDAASVKKIIGRMIDGSKNPEANQ</sequence>